<feature type="compositionally biased region" description="Basic and acidic residues" evidence="1">
    <location>
        <begin position="43"/>
        <end position="72"/>
    </location>
</feature>
<dbReference type="AlphaFoldDB" id="A0A0N4ZJD9"/>
<accession>A0A0N4ZJD9</accession>
<name>A0A0N4ZJD9_PARTI</name>
<evidence type="ECO:0000256" key="1">
    <source>
        <dbReference type="SAM" id="MobiDB-lite"/>
    </source>
</evidence>
<feature type="region of interest" description="Disordered" evidence="1">
    <location>
        <begin position="1"/>
        <end position="187"/>
    </location>
</feature>
<proteinExistence type="predicted"/>
<organism evidence="2 3">
    <name type="scientific">Parastrongyloides trichosuri</name>
    <name type="common">Possum-specific nematode worm</name>
    <dbReference type="NCBI Taxonomy" id="131310"/>
    <lineage>
        <taxon>Eukaryota</taxon>
        <taxon>Metazoa</taxon>
        <taxon>Ecdysozoa</taxon>
        <taxon>Nematoda</taxon>
        <taxon>Chromadorea</taxon>
        <taxon>Rhabditida</taxon>
        <taxon>Tylenchina</taxon>
        <taxon>Panagrolaimomorpha</taxon>
        <taxon>Strongyloidoidea</taxon>
        <taxon>Strongyloididae</taxon>
        <taxon>Parastrongyloides</taxon>
    </lineage>
</organism>
<feature type="compositionally biased region" description="Basic residues" evidence="1">
    <location>
        <begin position="165"/>
        <end position="175"/>
    </location>
</feature>
<feature type="compositionally biased region" description="Basic residues" evidence="1">
    <location>
        <begin position="21"/>
        <end position="38"/>
    </location>
</feature>
<protein>
    <submittedName>
        <fullName evidence="3">UMP kinase</fullName>
    </submittedName>
</protein>
<reference evidence="3" key="1">
    <citation type="submission" date="2017-02" db="UniProtKB">
        <authorList>
            <consortium name="WormBaseParasite"/>
        </authorList>
    </citation>
    <scope>IDENTIFICATION</scope>
</reference>
<evidence type="ECO:0000313" key="3">
    <source>
        <dbReference type="WBParaSite" id="PTRK_0000807100.1"/>
    </source>
</evidence>
<dbReference type="Proteomes" id="UP000038045">
    <property type="component" value="Unplaced"/>
</dbReference>
<sequence>HRRAGRQAGDGRQGCAVPEVRRHRCVRHRTRHRDHRRCGGAQRHGDHRQEDRGSEAGDHGHGRGRHFLREHAGTAGPEAGKHPGLRPRGRDPHRPYRADGPGQGALRAEDRCPQAGRGDRRRRRVPGPVGRRRAEAGDGQDDGAGPGDLRAGQPDPGNHAGAGPRRARRRDHGHRPFGLPEPGQQCAGLPVYFPWCAGCSRHHDQ</sequence>
<feature type="compositionally biased region" description="Basic and acidic residues" evidence="1">
    <location>
        <begin position="88"/>
        <end position="97"/>
    </location>
</feature>
<keyword evidence="2" id="KW-1185">Reference proteome</keyword>
<evidence type="ECO:0000313" key="2">
    <source>
        <dbReference type="Proteomes" id="UP000038045"/>
    </source>
</evidence>
<dbReference type="WBParaSite" id="PTRK_0000807100.1">
    <property type="protein sequence ID" value="PTRK_0000807100.1"/>
    <property type="gene ID" value="PTRK_0000807100"/>
</dbReference>